<feature type="transmembrane region" description="Helical" evidence="7">
    <location>
        <begin position="335"/>
        <end position="357"/>
    </location>
</feature>
<keyword evidence="4 7" id="KW-0812">Transmembrane</keyword>
<evidence type="ECO:0000256" key="2">
    <source>
        <dbReference type="ARBA" id="ARBA00022448"/>
    </source>
</evidence>
<feature type="transmembrane region" description="Helical" evidence="7">
    <location>
        <begin position="301"/>
        <end position="323"/>
    </location>
</feature>
<feature type="transmembrane region" description="Helical" evidence="7">
    <location>
        <begin position="137"/>
        <end position="158"/>
    </location>
</feature>
<comment type="subcellular location">
    <subcellularLocation>
        <location evidence="1">Cell membrane</location>
        <topology evidence="1">Multi-pass membrane protein</topology>
    </subcellularLocation>
</comment>
<sequence>MSEVSHKQAFAAHMMLYGIILFLVEFVRGAFLVSFLPTYAVKALGFSVTAVGWAVSIHYITDTLIKCFAGYLLDRFPLRFIVPLGLAVSMGGLWLMYSVHSLWLLIAASALFGIGLSPIWLVCLSKVRPEHRAEHMGMLYTCWLAGLGSGPIVLNFIMDKSYSLSFWIMLVLWGIGLALSLLITNTKLSAPEPIPLQQQIAMLWERLRSMKKLVPGMTLQTMAAGMLVPVLPGFTTNYLGFNYSQYSYLLIAGGLLTVGALIPMGRLSDRFGKKWFLVLGFAAFALTLFSLTLAFHLWVAMLLAAVLGISYAAVLPAWNALIAHYVPKNHEGMGWGLFSSVEGIGVIIGPVLGGWIADTFSESMTVLASAVLLGAIAVYYFLSPPESSASQAAVEH</sequence>
<accession>A0ABY4RRH6</accession>
<dbReference type="Gene3D" id="1.20.1250.20">
    <property type="entry name" value="MFS general substrate transporter like domains"/>
    <property type="match status" value="2"/>
</dbReference>
<reference evidence="9" key="1">
    <citation type="submission" date="2018-02" db="EMBL/GenBank/DDBJ databases">
        <authorList>
            <person name="Kim S.-K."/>
            <person name="Jung H.-I."/>
            <person name="Lee S.-W."/>
        </authorList>
    </citation>
    <scope>NUCLEOTIDE SEQUENCE</scope>
    <source>
        <strain evidence="9">SK3146</strain>
    </source>
</reference>
<feature type="transmembrane region" description="Helical" evidence="7">
    <location>
        <begin position="12"/>
        <end position="33"/>
    </location>
</feature>
<feature type="transmembrane region" description="Helical" evidence="7">
    <location>
        <begin position="39"/>
        <end position="60"/>
    </location>
</feature>
<reference evidence="9" key="2">
    <citation type="journal article" date="2021" name="J Anim Sci Technol">
        <title>Complete genome sequence of Paenibacillus konkukensis sp. nov. SK3146 as a potential probiotic strain.</title>
        <authorList>
            <person name="Jung H.I."/>
            <person name="Park S."/>
            <person name="Niu K.M."/>
            <person name="Lee S.W."/>
            <person name="Kothari D."/>
            <person name="Yi K.J."/>
            <person name="Kim S.K."/>
        </authorList>
    </citation>
    <scope>NUCLEOTIDE SEQUENCE</scope>
    <source>
        <strain evidence="9">SK3146</strain>
    </source>
</reference>
<evidence type="ECO:0000256" key="6">
    <source>
        <dbReference type="ARBA" id="ARBA00023136"/>
    </source>
</evidence>
<dbReference type="InterPro" id="IPR050171">
    <property type="entry name" value="MFS_Transporters"/>
</dbReference>
<dbReference type="InterPro" id="IPR036259">
    <property type="entry name" value="MFS_trans_sf"/>
</dbReference>
<dbReference type="PRINTS" id="PR01035">
    <property type="entry name" value="TCRTETA"/>
</dbReference>
<feature type="transmembrane region" description="Helical" evidence="7">
    <location>
        <begin position="275"/>
        <end position="295"/>
    </location>
</feature>
<feature type="transmembrane region" description="Helical" evidence="7">
    <location>
        <begin position="213"/>
        <end position="234"/>
    </location>
</feature>
<evidence type="ECO:0000259" key="8">
    <source>
        <dbReference type="PROSITE" id="PS50850"/>
    </source>
</evidence>
<evidence type="ECO:0000256" key="7">
    <source>
        <dbReference type="SAM" id="Phobius"/>
    </source>
</evidence>
<evidence type="ECO:0000256" key="5">
    <source>
        <dbReference type="ARBA" id="ARBA00022989"/>
    </source>
</evidence>
<proteinExistence type="predicted"/>
<feature type="transmembrane region" description="Helical" evidence="7">
    <location>
        <begin position="246"/>
        <end position="263"/>
    </location>
</feature>
<feature type="transmembrane region" description="Helical" evidence="7">
    <location>
        <begin position="80"/>
        <end position="97"/>
    </location>
</feature>
<keyword evidence="2" id="KW-0813">Transport</keyword>
<dbReference type="PROSITE" id="PS50850">
    <property type="entry name" value="MFS"/>
    <property type="match status" value="1"/>
</dbReference>
<evidence type="ECO:0000256" key="3">
    <source>
        <dbReference type="ARBA" id="ARBA00022475"/>
    </source>
</evidence>
<dbReference type="InterPro" id="IPR011701">
    <property type="entry name" value="MFS"/>
</dbReference>
<feature type="domain" description="Major facilitator superfamily (MFS) profile" evidence="8">
    <location>
        <begin position="13"/>
        <end position="386"/>
    </location>
</feature>
<dbReference type="Pfam" id="PF07690">
    <property type="entry name" value="MFS_1"/>
    <property type="match status" value="2"/>
</dbReference>
<feature type="transmembrane region" description="Helical" evidence="7">
    <location>
        <begin position="363"/>
        <end position="382"/>
    </location>
</feature>
<dbReference type="InterPro" id="IPR020846">
    <property type="entry name" value="MFS_dom"/>
</dbReference>
<dbReference type="EMBL" id="CP027059">
    <property type="protein sequence ID" value="UQZ84738.1"/>
    <property type="molecule type" value="Genomic_DNA"/>
</dbReference>
<dbReference type="CDD" id="cd17325">
    <property type="entry name" value="MFS_MdtG_SLC18_like"/>
    <property type="match status" value="1"/>
</dbReference>
<keyword evidence="10" id="KW-1185">Reference proteome</keyword>
<dbReference type="PANTHER" id="PTHR23517">
    <property type="entry name" value="RESISTANCE PROTEIN MDTM, PUTATIVE-RELATED-RELATED"/>
    <property type="match status" value="1"/>
</dbReference>
<evidence type="ECO:0000256" key="1">
    <source>
        <dbReference type="ARBA" id="ARBA00004651"/>
    </source>
</evidence>
<organism evidence="9 10">
    <name type="scientific">Paenibacillus konkukensis</name>
    <dbReference type="NCBI Taxonomy" id="2020716"/>
    <lineage>
        <taxon>Bacteria</taxon>
        <taxon>Bacillati</taxon>
        <taxon>Bacillota</taxon>
        <taxon>Bacilli</taxon>
        <taxon>Bacillales</taxon>
        <taxon>Paenibacillaceae</taxon>
        <taxon>Paenibacillus</taxon>
    </lineage>
</organism>
<dbReference type="InterPro" id="IPR001958">
    <property type="entry name" value="Tet-R_TetA/multi-R_MdtG-like"/>
</dbReference>
<dbReference type="PANTHER" id="PTHR23517:SF3">
    <property type="entry name" value="INTEGRAL MEMBRANE TRANSPORT PROTEIN"/>
    <property type="match status" value="1"/>
</dbReference>
<keyword evidence="5 7" id="KW-1133">Transmembrane helix</keyword>
<evidence type="ECO:0000313" key="9">
    <source>
        <dbReference type="EMBL" id="UQZ84738.1"/>
    </source>
</evidence>
<feature type="transmembrane region" description="Helical" evidence="7">
    <location>
        <begin position="164"/>
        <end position="183"/>
    </location>
</feature>
<evidence type="ECO:0000313" key="10">
    <source>
        <dbReference type="Proteomes" id="UP001057134"/>
    </source>
</evidence>
<keyword evidence="3" id="KW-1003">Cell membrane</keyword>
<dbReference type="SUPFAM" id="SSF103473">
    <property type="entry name" value="MFS general substrate transporter"/>
    <property type="match status" value="1"/>
</dbReference>
<name>A0ABY4RRH6_9BACL</name>
<evidence type="ECO:0000256" key="4">
    <source>
        <dbReference type="ARBA" id="ARBA00022692"/>
    </source>
</evidence>
<protein>
    <submittedName>
        <fullName evidence="9">Glycolipid permease LtaA</fullName>
    </submittedName>
</protein>
<gene>
    <name evidence="9" type="primary">ltaA</name>
    <name evidence="9" type="ORF">SK3146_03993</name>
</gene>
<keyword evidence="6 7" id="KW-0472">Membrane</keyword>
<dbReference type="Proteomes" id="UP001057134">
    <property type="component" value="Chromosome"/>
</dbReference>
<feature type="transmembrane region" description="Helical" evidence="7">
    <location>
        <begin position="103"/>
        <end position="125"/>
    </location>
</feature>